<protein>
    <submittedName>
        <fullName evidence="1">Uncharacterized protein</fullName>
    </submittedName>
</protein>
<reference evidence="1" key="2">
    <citation type="journal article" date="2007" name="Science">
        <title>Draft genome sequence of the sexually transmitted pathogen Trichomonas vaginalis.</title>
        <authorList>
            <person name="Carlton J.M."/>
            <person name="Hirt R.P."/>
            <person name="Silva J.C."/>
            <person name="Delcher A.L."/>
            <person name="Schatz M."/>
            <person name="Zhao Q."/>
            <person name="Wortman J.R."/>
            <person name="Bidwell S.L."/>
            <person name="Alsmark U.C.M."/>
            <person name="Besteiro S."/>
            <person name="Sicheritz-Ponten T."/>
            <person name="Noel C.J."/>
            <person name="Dacks J.B."/>
            <person name="Foster P.G."/>
            <person name="Simillion C."/>
            <person name="Van de Peer Y."/>
            <person name="Miranda-Saavedra D."/>
            <person name="Barton G.J."/>
            <person name="Westrop G.D."/>
            <person name="Mueller S."/>
            <person name="Dessi D."/>
            <person name="Fiori P.L."/>
            <person name="Ren Q."/>
            <person name="Paulsen I."/>
            <person name="Zhang H."/>
            <person name="Bastida-Corcuera F.D."/>
            <person name="Simoes-Barbosa A."/>
            <person name="Brown M.T."/>
            <person name="Hayes R.D."/>
            <person name="Mukherjee M."/>
            <person name="Okumura C.Y."/>
            <person name="Schneider R."/>
            <person name="Smith A.J."/>
            <person name="Vanacova S."/>
            <person name="Villalvazo M."/>
            <person name="Haas B.J."/>
            <person name="Pertea M."/>
            <person name="Feldblyum T.V."/>
            <person name="Utterback T.R."/>
            <person name="Shu C.L."/>
            <person name="Osoegawa K."/>
            <person name="de Jong P.J."/>
            <person name="Hrdy I."/>
            <person name="Horvathova L."/>
            <person name="Zubacova Z."/>
            <person name="Dolezal P."/>
            <person name="Malik S.B."/>
            <person name="Logsdon J.M. Jr."/>
            <person name="Henze K."/>
            <person name="Gupta A."/>
            <person name="Wang C.C."/>
            <person name="Dunne R.L."/>
            <person name="Upcroft J.A."/>
            <person name="Upcroft P."/>
            <person name="White O."/>
            <person name="Salzberg S.L."/>
            <person name="Tang P."/>
            <person name="Chiu C.-H."/>
            <person name="Lee Y.-S."/>
            <person name="Embley T.M."/>
            <person name="Coombs G.H."/>
            <person name="Mottram J.C."/>
            <person name="Tachezy J."/>
            <person name="Fraser-Liggett C.M."/>
            <person name="Johnson P.J."/>
        </authorList>
    </citation>
    <scope>NUCLEOTIDE SEQUENCE [LARGE SCALE GENOMIC DNA]</scope>
    <source>
        <strain evidence="1">G3</strain>
    </source>
</reference>
<sequence length="150" mass="17551">MKCVSSNQEIFYYDFNAPSIKITQKPAFPININQYHNLEFYLLVSDKDGNSQIRIFHDLNSTQGNLVNISLYDSPQEIPYFIPISKDINVGNCPLKFFAIDDYNIYSKFVTINVSFEEFSPEYANKKRWKKIKKRSPFQLLFYAFSVGKS</sequence>
<dbReference type="EMBL" id="DS113873">
    <property type="protein sequence ID" value="EAX94162.1"/>
    <property type="molecule type" value="Genomic_DNA"/>
</dbReference>
<name>A2FLS0_TRIV3</name>
<dbReference type="VEuPathDB" id="TrichDB:TVAGG3_0515270"/>
<dbReference type="AlphaFoldDB" id="A2FLS0"/>
<dbReference type="VEuPathDB" id="TrichDB:TVAG_105810"/>
<evidence type="ECO:0000313" key="1">
    <source>
        <dbReference type="EMBL" id="EAX94162.1"/>
    </source>
</evidence>
<keyword evidence="2" id="KW-1185">Reference proteome</keyword>
<dbReference type="Proteomes" id="UP000001542">
    <property type="component" value="Unassembled WGS sequence"/>
</dbReference>
<dbReference type="KEGG" id="tva:4751890"/>
<gene>
    <name evidence="1" type="ORF">TVAG_105810</name>
</gene>
<dbReference type="RefSeq" id="XP_001307092.1">
    <property type="nucleotide sequence ID" value="XM_001307091.1"/>
</dbReference>
<reference evidence="1" key="1">
    <citation type="submission" date="2006-10" db="EMBL/GenBank/DDBJ databases">
        <authorList>
            <person name="Amadeo P."/>
            <person name="Zhao Q."/>
            <person name="Wortman J."/>
            <person name="Fraser-Liggett C."/>
            <person name="Carlton J."/>
        </authorList>
    </citation>
    <scope>NUCLEOTIDE SEQUENCE</scope>
    <source>
        <strain evidence="1">G3</strain>
    </source>
</reference>
<accession>A2FLS0</accession>
<proteinExistence type="predicted"/>
<evidence type="ECO:0000313" key="2">
    <source>
        <dbReference type="Proteomes" id="UP000001542"/>
    </source>
</evidence>
<organism evidence="1 2">
    <name type="scientific">Trichomonas vaginalis (strain ATCC PRA-98 / G3)</name>
    <dbReference type="NCBI Taxonomy" id="412133"/>
    <lineage>
        <taxon>Eukaryota</taxon>
        <taxon>Metamonada</taxon>
        <taxon>Parabasalia</taxon>
        <taxon>Trichomonadida</taxon>
        <taxon>Trichomonadidae</taxon>
        <taxon>Trichomonas</taxon>
    </lineage>
</organism>
<dbReference type="InParanoid" id="A2FLS0"/>